<keyword evidence="8" id="KW-1185">Reference proteome</keyword>
<dbReference type="SUPFAM" id="SSF55103">
    <property type="entry name" value="FAD-linked oxidases, C-terminal domain"/>
    <property type="match status" value="1"/>
</dbReference>
<name>A0A1H8SNI9_9ACTN</name>
<dbReference type="InterPro" id="IPR016169">
    <property type="entry name" value="FAD-bd_PCMH_sub2"/>
</dbReference>
<dbReference type="InterPro" id="IPR006094">
    <property type="entry name" value="Oxid_FAD_bind_N"/>
</dbReference>
<dbReference type="PROSITE" id="PS00862">
    <property type="entry name" value="OX2_COVAL_FAD"/>
    <property type="match status" value="1"/>
</dbReference>
<evidence type="ECO:0000313" key="8">
    <source>
        <dbReference type="Proteomes" id="UP000181951"/>
    </source>
</evidence>
<dbReference type="PANTHER" id="PTHR13878:SF53">
    <property type="entry name" value="CYTOKININ DEHYDROGENASE 6"/>
    <property type="match status" value="1"/>
</dbReference>
<evidence type="ECO:0000256" key="2">
    <source>
        <dbReference type="ARBA" id="ARBA00005466"/>
    </source>
</evidence>
<dbReference type="InterPro" id="IPR016164">
    <property type="entry name" value="FAD-linked_Oxase-like_C"/>
</dbReference>
<dbReference type="Pfam" id="PF01565">
    <property type="entry name" value="FAD_binding_4"/>
    <property type="match status" value="1"/>
</dbReference>
<evidence type="ECO:0000256" key="3">
    <source>
        <dbReference type="ARBA" id="ARBA00022630"/>
    </source>
</evidence>
<dbReference type="GO" id="GO:0019139">
    <property type="term" value="F:cytokinin dehydrogenase activity"/>
    <property type="evidence" value="ECO:0007669"/>
    <property type="project" value="InterPro"/>
</dbReference>
<dbReference type="InterPro" id="IPR036318">
    <property type="entry name" value="FAD-bd_PCMH-like_sf"/>
</dbReference>
<evidence type="ECO:0000256" key="4">
    <source>
        <dbReference type="ARBA" id="ARBA00022827"/>
    </source>
</evidence>
<dbReference type="SUPFAM" id="SSF56176">
    <property type="entry name" value="FAD-binding/transporter-associated domain-like"/>
    <property type="match status" value="1"/>
</dbReference>
<evidence type="ECO:0000313" key="7">
    <source>
        <dbReference type="EMBL" id="SEO80096.1"/>
    </source>
</evidence>
<dbReference type="InterPro" id="IPR015345">
    <property type="entry name" value="Cytokinin_DH_FAD/cytokin-bd"/>
</dbReference>
<comment type="cofactor">
    <cofactor evidence="1">
        <name>FAD</name>
        <dbReference type="ChEBI" id="CHEBI:57692"/>
    </cofactor>
</comment>
<dbReference type="Gene3D" id="3.30.465.10">
    <property type="match status" value="1"/>
</dbReference>
<dbReference type="InterPro" id="IPR050432">
    <property type="entry name" value="FAD-linked_Oxidoreductases_BP"/>
</dbReference>
<dbReference type="RefSeq" id="WP_075018063.1">
    <property type="nucleotide sequence ID" value="NZ_FODD01000044.1"/>
</dbReference>
<dbReference type="AlphaFoldDB" id="A0A1H8SNI9"/>
<protein>
    <submittedName>
        <fullName evidence="7">FAD/FMN-containing dehydrogenase</fullName>
    </submittedName>
</protein>
<dbReference type="InterPro" id="IPR016167">
    <property type="entry name" value="FAD-bd_PCMH_sub1"/>
</dbReference>
<keyword evidence="5" id="KW-0560">Oxidoreductase</keyword>
<dbReference type="InterPro" id="IPR016170">
    <property type="entry name" value="Cytok_DH_C_sf"/>
</dbReference>
<dbReference type="PROSITE" id="PS51387">
    <property type="entry name" value="FAD_PCMH"/>
    <property type="match status" value="1"/>
</dbReference>
<keyword evidence="3" id="KW-0285">Flavoprotein</keyword>
<dbReference type="PANTHER" id="PTHR13878">
    <property type="entry name" value="GULONOLACTONE OXIDASE"/>
    <property type="match status" value="1"/>
</dbReference>
<dbReference type="OrthoDB" id="6278354at2"/>
<proteinExistence type="inferred from homology"/>
<evidence type="ECO:0000259" key="6">
    <source>
        <dbReference type="PROSITE" id="PS51387"/>
    </source>
</evidence>
<dbReference type="InterPro" id="IPR016166">
    <property type="entry name" value="FAD-bd_PCMH"/>
</dbReference>
<dbReference type="Gene3D" id="3.40.462.10">
    <property type="entry name" value="FAD-linked oxidases, C-terminal domain"/>
    <property type="match status" value="1"/>
</dbReference>
<gene>
    <name evidence="7" type="ORF">SAMN05216267_104416</name>
</gene>
<dbReference type="Gene3D" id="3.30.43.10">
    <property type="entry name" value="Uridine Diphospho-n-acetylenolpyruvylglucosamine Reductase, domain 2"/>
    <property type="match status" value="1"/>
</dbReference>
<organism evidence="7 8">
    <name type="scientific">Actinacidiphila rubida</name>
    <dbReference type="NCBI Taxonomy" id="310780"/>
    <lineage>
        <taxon>Bacteria</taxon>
        <taxon>Bacillati</taxon>
        <taxon>Actinomycetota</taxon>
        <taxon>Actinomycetes</taxon>
        <taxon>Kitasatosporales</taxon>
        <taxon>Streptomycetaceae</taxon>
        <taxon>Actinacidiphila</taxon>
    </lineage>
</organism>
<evidence type="ECO:0000256" key="1">
    <source>
        <dbReference type="ARBA" id="ARBA00001974"/>
    </source>
</evidence>
<keyword evidence="4" id="KW-0274">FAD</keyword>
<dbReference type="InterPro" id="IPR006093">
    <property type="entry name" value="Oxy_OxRdtase_FAD_BS"/>
</dbReference>
<dbReference type="STRING" id="310780.SAMN05216267_104416"/>
<reference evidence="7 8" key="1">
    <citation type="submission" date="2016-10" db="EMBL/GenBank/DDBJ databases">
        <authorList>
            <person name="de Groot N.N."/>
        </authorList>
    </citation>
    <scope>NUCLEOTIDE SEQUENCE [LARGE SCALE GENOMIC DNA]</scope>
    <source>
        <strain evidence="7 8">CGMCC 4.2026</strain>
    </source>
</reference>
<sequence>MLPQPTRRNVLHGLAAGVGVIAFDPLTRSWRTGGDAPRDTSGGGAFAHVPPLDGTLLTDPATLAADADDFGHTVHRSPAAVLRPGSVADVVAMVRFCATHRIRIAARGQGHGTNGQAQVEGGLVIETTPLNAIGPVTPGPAGTGTVTVGAGALWSAVVHATLAHGLTPPVFTDYLELSVGGTLSVGGLGGQSRLHGAQVDNVTELQVVTGAGELVSCSPGRRADLFHAVRAGLGQCAVIVAATLKLVTAPTSVRHFLLPYTDLDTFLDDQRRLAGDERFAYVEGEVVPDADGAFTGYVLEAVAYGPPAGPEPDDAALLSGLRYDTSGAVTAETLGYFDFLNRLAPGVAALEQAGLWAWAHPWLNLLLPGDRAAGLARTLLDQLAGQDTGPGGVVLLYPLTAARLHAPLLRVPDDPHPYLLAVLWTLDPADPAAVTARTAANHAAYRTVAAAGGTQYPVGTIPMTPTDWRTQYARAWPAFSAAKHRYDPLDLLAPGQHVFTP</sequence>
<accession>A0A1H8SNI9</accession>
<dbReference type="GO" id="GO:0071949">
    <property type="term" value="F:FAD binding"/>
    <property type="evidence" value="ECO:0007669"/>
    <property type="project" value="InterPro"/>
</dbReference>
<comment type="similarity">
    <text evidence="2">Belongs to the oxygen-dependent FAD-linked oxidoreductase family.</text>
</comment>
<dbReference type="Pfam" id="PF09265">
    <property type="entry name" value="Cytokin-bind"/>
    <property type="match status" value="1"/>
</dbReference>
<dbReference type="GO" id="GO:0009690">
    <property type="term" value="P:cytokinin metabolic process"/>
    <property type="evidence" value="ECO:0007669"/>
    <property type="project" value="InterPro"/>
</dbReference>
<dbReference type="Proteomes" id="UP000181951">
    <property type="component" value="Unassembled WGS sequence"/>
</dbReference>
<dbReference type="EMBL" id="FODD01000044">
    <property type="protein sequence ID" value="SEO80096.1"/>
    <property type="molecule type" value="Genomic_DNA"/>
</dbReference>
<evidence type="ECO:0000256" key="5">
    <source>
        <dbReference type="ARBA" id="ARBA00023002"/>
    </source>
</evidence>
<feature type="domain" description="FAD-binding PCMH-type" evidence="6">
    <location>
        <begin position="74"/>
        <end position="249"/>
    </location>
</feature>